<comment type="caution">
    <text evidence="1">The sequence shown here is derived from an EMBL/GenBank/DDBJ whole genome shotgun (WGS) entry which is preliminary data.</text>
</comment>
<accession>A0A8T0IIZ7</accession>
<gene>
    <name evidence="1" type="ORF">KC19_3G092200</name>
</gene>
<protein>
    <submittedName>
        <fullName evidence="1">Uncharacterized protein</fullName>
    </submittedName>
</protein>
<evidence type="ECO:0000313" key="2">
    <source>
        <dbReference type="Proteomes" id="UP000822688"/>
    </source>
</evidence>
<keyword evidence="2" id="KW-1185">Reference proteome</keyword>
<dbReference type="Proteomes" id="UP000822688">
    <property type="component" value="Chromosome 3"/>
</dbReference>
<name>A0A8T0IIZ7_CERPU</name>
<dbReference type="EMBL" id="CM026423">
    <property type="protein sequence ID" value="KAG0582871.1"/>
    <property type="molecule type" value="Genomic_DNA"/>
</dbReference>
<proteinExistence type="predicted"/>
<dbReference type="AlphaFoldDB" id="A0A8T0IIZ7"/>
<evidence type="ECO:0000313" key="1">
    <source>
        <dbReference type="EMBL" id="KAG0582871.1"/>
    </source>
</evidence>
<organism evidence="1 2">
    <name type="scientific">Ceratodon purpureus</name>
    <name type="common">Fire moss</name>
    <name type="synonym">Dicranum purpureum</name>
    <dbReference type="NCBI Taxonomy" id="3225"/>
    <lineage>
        <taxon>Eukaryota</taxon>
        <taxon>Viridiplantae</taxon>
        <taxon>Streptophyta</taxon>
        <taxon>Embryophyta</taxon>
        <taxon>Bryophyta</taxon>
        <taxon>Bryophytina</taxon>
        <taxon>Bryopsida</taxon>
        <taxon>Dicranidae</taxon>
        <taxon>Pseudoditrichales</taxon>
        <taxon>Ditrichaceae</taxon>
        <taxon>Ceratodon</taxon>
    </lineage>
</organism>
<reference evidence="1" key="1">
    <citation type="submission" date="2020-06" db="EMBL/GenBank/DDBJ databases">
        <title>WGS assembly of Ceratodon purpureus strain R40.</title>
        <authorList>
            <person name="Carey S.B."/>
            <person name="Jenkins J."/>
            <person name="Shu S."/>
            <person name="Lovell J.T."/>
            <person name="Sreedasyam A."/>
            <person name="Maumus F."/>
            <person name="Tiley G.P."/>
            <person name="Fernandez-Pozo N."/>
            <person name="Barry K."/>
            <person name="Chen C."/>
            <person name="Wang M."/>
            <person name="Lipzen A."/>
            <person name="Daum C."/>
            <person name="Saski C.A."/>
            <person name="Payton A.C."/>
            <person name="Mcbreen J.C."/>
            <person name="Conrad R.E."/>
            <person name="Kollar L.M."/>
            <person name="Olsson S."/>
            <person name="Huttunen S."/>
            <person name="Landis J.B."/>
            <person name="Wickett N.J."/>
            <person name="Johnson M.G."/>
            <person name="Rensing S.A."/>
            <person name="Grimwood J."/>
            <person name="Schmutz J."/>
            <person name="Mcdaniel S.F."/>
        </authorList>
    </citation>
    <scope>NUCLEOTIDE SEQUENCE</scope>
    <source>
        <strain evidence="1">R40</strain>
    </source>
</reference>
<sequence length="72" mass="8219">MNSLGTKSRTVFEVSGHVIKRRRNSCNMYLLLTREHLISGSRILPFPKVDTLKARLENTVKAPGRRLDLRGL</sequence>
<feature type="non-terminal residue" evidence="1">
    <location>
        <position position="72"/>
    </location>
</feature>